<comment type="caution">
    <text evidence="1">The sequence shown here is derived from an EMBL/GenBank/DDBJ whole genome shotgun (WGS) entry which is preliminary data.</text>
</comment>
<dbReference type="SMART" id="SM00671">
    <property type="entry name" value="SEL1"/>
    <property type="match status" value="3"/>
</dbReference>
<dbReference type="Gene3D" id="1.25.40.10">
    <property type="entry name" value="Tetratricopeptide repeat domain"/>
    <property type="match status" value="1"/>
</dbReference>
<proteinExistence type="predicted"/>
<name>A0A6I3XGV4_9BURK</name>
<dbReference type="Proteomes" id="UP000431684">
    <property type="component" value="Unassembled WGS sequence"/>
</dbReference>
<dbReference type="PANTHER" id="PTHR11102">
    <property type="entry name" value="SEL-1-LIKE PROTEIN"/>
    <property type="match status" value="1"/>
</dbReference>
<organism evidence="1 2">
    <name type="scientific">Pseudoduganella dura</name>
    <dbReference type="NCBI Taxonomy" id="321982"/>
    <lineage>
        <taxon>Bacteria</taxon>
        <taxon>Pseudomonadati</taxon>
        <taxon>Pseudomonadota</taxon>
        <taxon>Betaproteobacteria</taxon>
        <taxon>Burkholderiales</taxon>
        <taxon>Oxalobacteraceae</taxon>
        <taxon>Telluria group</taxon>
        <taxon>Pseudoduganella</taxon>
    </lineage>
</organism>
<keyword evidence="2" id="KW-1185">Reference proteome</keyword>
<dbReference type="InterPro" id="IPR004027">
    <property type="entry name" value="SEC_C_motif"/>
</dbReference>
<evidence type="ECO:0000313" key="2">
    <source>
        <dbReference type="Proteomes" id="UP000431684"/>
    </source>
</evidence>
<dbReference type="SUPFAM" id="SSF103642">
    <property type="entry name" value="Sec-C motif"/>
    <property type="match status" value="1"/>
</dbReference>
<evidence type="ECO:0000313" key="1">
    <source>
        <dbReference type="EMBL" id="MUI11898.1"/>
    </source>
</evidence>
<gene>
    <name evidence="1" type="ORF">GJV26_05270</name>
</gene>
<dbReference type="SUPFAM" id="SSF81901">
    <property type="entry name" value="HCP-like"/>
    <property type="match status" value="1"/>
</dbReference>
<dbReference type="InterPro" id="IPR011990">
    <property type="entry name" value="TPR-like_helical_dom_sf"/>
</dbReference>
<protein>
    <submittedName>
        <fullName evidence="1">DUF4145 domain-containing protein</fullName>
    </submittedName>
</protein>
<dbReference type="Pfam" id="PF02810">
    <property type="entry name" value="SEC-C"/>
    <property type="match status" value="1"/>
</dbReference>
<dbReference type="EMBL" id="WNWM01000002">
    <property type="protein sequence ID" value="MUI11898.1"/>
    <property type="molecule type" value="Genomic_DNA"/>
</dbReference>
<dbReference type="AlphaFoldDB" id="A0A6I3XGV4"/>
<dbReference type="OrthoDB" id="5365194at2"/>
<dbReference type="Gene3D" id="3.10.450.50">
    <property type="match status" value="1"/>
</dbReference>
<accession>A0A6I3XGV4</accession>
<reference evidence="1 2" key="1">
    <citation type="submission" date="2019-11" db="EMBL/GenBank/DDBJ databases">
        <title>Draft Genome Sequences of Six Type Strains of the Genus Massilia.</title>
        <authorList>
            <person name="Miess H."/>
            <person name="Frediansyah A."/>
            <person name="Goeker M."/>
            <person name="Gross H."/>
        </authorList>
    </citation>
    <scope>NUCLEOTIDE SEQUENCE [LARGE SCALE GENOMIC DNA]</scope>
    <source>
        <strain evidence="1 2">DSM 17513</strain>
    </source>
</reference>
<dbReference type="Pfam" id="PF08238">
    <property type="entry name" value="Sel1"/>
    <property type="match status" value="3"/>
</dbReference>
<dbReference type="InterPro" id="IPR050767">
    <property type="entry name" value="Sel1_AlgK"/>
</dbReference>
<dbReference type="InterPro" id="IPR006597">
    <property type="entry name" value="Sel1-like"/>
</dbReference>
<dbReference type="RefSeq" id="WP_155707908.1">
    <property type="nucleotide sequence ID" value="NZ_BMWU01000038.1"/>
</dbReference>
<sequence length="573" mass="63102">MNDLDFARRVSEPVRVLYAEAKRSRHQFPRNTLIAARSLASLCCDILRTDAAGDWPVGLDDKIRELGRAHSINPGTRHRLDQLRRWGNQAAHPEAGMVDATQFRGLAGQALDVVLELLETAFQVRHVGAALPRYEIADEDPYVLSEACFRAVIENSAPDQYLVALTLQAQLSAQIAHAKAQPDADAQLLALEVATRGTEDRVLDLLRYASDAGHPAARYKYGLALSEGQRGESMMAFGRHLIALAASDDDIDALAWCGRDAMFGLHDNPVDYARARQYLERAAAEDHPMALTLLAEIWRSGLGVAPDPHAAFKLALRAADAGYPSAQYEVAFAMARGEGTEPDQAEASKWLRRASDAGLSTAQYVVAKSILSGEMAGTQEEVERLLKDATRTVTMAHLDLAELYMQKNDLRQWMDAAVMIQHAYERALAENNEKVTQRCLTMAPGAIARLEAAHASLPDELATDFLLARFMFDEERKPYPDRGQRIGRWIDVRNELLRVRHTGLPAEQRLMRELASGMGAPAPRAAIDVRPAVPEPVAQRVTVAKVGRNELCPCGSGKKAKKCPCPVNRILSR</sequence>
<dbReference type="PANTHER" id="PTHR11102:SF160">
    <property type="entry name" value="ERAD-ASSOCIATED E3 UBIQUITIN-PROTEIN LIGASE COMPONENT HRD3"/>
    <property type="match status" value="1"/>
</dbReference>